<dbReference type="AlphaFoldDB" id="A0A9P0LW77"/>
<dbReference type="EMBL" id="CAKOFQ010007418">
    <property type="protein sequence ID" value="CAH2000690.1"/>
    <property type="molecule type" value="Genomic_DNA"/>
</dbReference>
<dbReference type="EMBL" id="CAKOFQ010007445">
    <property type="protein sequence ID" value="CAH2001347.1"/>
    <property type="molecule type" value="Genomic_DNA"/>
</dbReference>
<gene>
    <name evidence="1" type="ORF">ACAOBT_LOCUS25732</name>
    <name evidence="2" type="ORF">ACAOBT_LOCUS26136</name>
</gene>
<keyword evidence="3" id="KW-1185">Reference proteome</keyword>
<accession>A0A9P0LW77</accession>
<sequence length="61" mass="7242">MDFNKARDNPEFPKTILWTDESQFTRDGIVNCRNLHKWCPKDENPRLKRASTFQVKFSANV</sequence>
<protein>
    <recommendedName>
        <fullName evidence="4">Transposase</fullName>
    </recommendedName>
</protein>
<dbReference type="Proteomes" id="UP001152888">
    <property type="component" value="Unassembled WGS sequence"/>
</dbReference>
<comment type="caution">
    <text evidence="1">The sequence shown here is derived from an EMBL/GenBank/DDBJ whole genome shotgun (WGS) entry which is preliminary data.</text>
</comment>
<dbReference type="OrthoDB" id="6622349at2759"/>
<evidence type="ECO:0000313" key="2">
    <source>
        <dbReference type="EMBL" id="CAH2001347.1"/>
    </source>
</evidence>
<name>A0A9P0LW77_ACAOB</name>
<proteinExistence type="predicted"/>
<evidence type="ECO:0008006" key="4">
    <source>
        <dbReference type="Google" id="ProtNLM"/>
    </source>
</evidence>
<reference evidence="1" key="1">
    <citation type="submission" date="2022-03" db="EMBL/GenBank/DDBJ databases">
        <authorList>
            <person name="Sayadi A."/>
        </authorList>
    </citation>
    <scope>NUCLEOTIDE SEQUENCE</scope>
</reference>
<organism evidence="1 3">
    <name type="scientific">Acanthoscelides obtectus</name>
    <name type="common">Bean weevil</name>
    <name type="synonym">Bruchus obtectus</name>
    <dbReference type="NCBI Taxonomy" id="200917"/>
    <lineage>
        <taxon>Eukaryota</taxon>
        <taxon>Metazoa</taxon>
        <taxon>Ecdysozoa</taxon>
        <taxon>Arthropoda</taxon>
        <taxon>Hexapoda</taxon>
        <taxon>Insecta</taxon>
        <taxon>Pterygota</taxon>
        <taxon>Neoptera</taxon>
        <taxon>Endopterygota</taxon>
        <taxon>Coleoptera</taxon>
        <taxon>Polyphaga</taxon>
        <taxon>Cucujiformia</taxon>
        <taxon>Chrysomeloidea</taxon>
        <taxon>Chrysomelidae</taxon>
        <taxon>Bruchinae</taxon>
        <taxon>Bruchini</taxon>
        <taxon>Acanthoscelides</taxon>
    </lineage>
</organism>
<evidence type="ECO:0000313" key="3">
    <source>
        <dbReference type="Proteomes" id="UP001152888"/>
    </source>
</evidence>
<evidence type="ECO:0000313" key="1">
    <source>
        <dbReference type="EMBL" id="CAH2000690.1"/>
    </source>
</evidence>